<protein>
    <recommendedName>
        <fullName evidence="1">chitinase</fullName>
        <ecNumber evidence="1">3.2.1.14</ecNumber>
    </recommendedName>
</protein>
<dbReference type="InterPro" id="IPR050542">
    <property type="entry name" value="Glycosyl_Hydrlase18_Chitinase"/>
</dbReference>
<keyword evidence="3 4" id="KW-0326">Glycosidase</keyword>
<dbReference type="EC" id="3.2.1.14" evidence="1"/>
<dbReference type="PROSITE" id="PS01095">
    <property type="entry name" value="GH18_1"/>
    <property type="match status" value="1"/>
</dbReference>
<gene>
    <name evidence="7" type="ORF">F7018_09400</name>
</gene>
<dbReference type="PANTHER" id="PTHR45708:SF49">
    <property type="entry name" value="ENDOCHITINASE"/>
    <property type="match status" value="1"/>
</dbReference>
<dbReference type="GO" id="GO:0005975">
    <property type="term" value="P:carbohydrate metabolic process"/>
    <property type="evidence" value="ECO:0007669"/>
    <property type="project" value="InterPro"/>
</dbReference>
<organism evidence="7 8">
    <name type="scientific">Tenacibaculum aiptasiae</name>
    <dbReference type="NCBI Taxonomy" id="426481"/>
    <lineage>
        <taxon>Bacteria</taxon>
        <taxon>Pseudomonadati</taxon>
        <taxon>Bacteroidota</taxon>
        <taxon>Flavobacteriia</taxon>
        <taxon>Flavobacteriales</taxon>
        <taxon>Flavobacteriaceae</taxon>
        <taxon>Tenacibaculum</taxon>
    </lineage>
</organism>
<dbReference type="EMBL" id="WAAU01000013">
    <property type="protein sequence ID" value="KAB1158382.1"/>
    <property type="molecule type" value="Genomic_DNA"/>
</dbReference>
<comment type="similarity">
    <text evidence="5">Belongs to the glycosyl hydrolase 18 family.</text>
</comment>
<evidence type="ECO:0000256" key="5">
    <source>
        <dbReference type="RuleBase" id="RU004453"/>
    </source>
</evidence>
<evidence type="ECO:0000256" key="3">
    <source>
        <dbReference type="ARBA" id="ARBA00023295"/>
    </source>
</evidence>
<dbReference type="InterPro" id="IPR001223">
    <property type="entry name" value="Glyco_hydro18_cat"/>
</dbReference>
<evidence type="ECO:0000256" key="4">
    <source>
        <dbReference type="RuleBase" id="RU000489"/>
    </source>
</evidence>
<feature type="domain" description="GH18" evidence="6">
    <location>
        <begin position="3"/>
        <end position="276"/>
    </location>
</feature>
<dbReference type="PROSITE" id="PS51910">
    <property type="entry name" value="GH18_2"/>
    <property type="match status" value="1"/>
</dbReference>
<dbReference type="SUPFAM" id="SSF51445">
    <property type="entry name" value="(Trans)glycosidases"/>
    <property type="match status" value="1"/>
</dbReference>
<dbReference type="InterPro" id="IPR001579">
    <property type="entry name" value="Glyco_hydro_18_chit_AS"/>
</dbReference>
<dbReference type="InterPro" id="IPR017853">
    <property type="entry name" value="GH"/>
</dbReference>
<dbReference type="PANTHER" id="PTHR45708">
    <property type="entry name" value="ENDOCHITINASE"/>
    <property type="match status" value="1"/>
</dbReference>
<dbReference type="Pfam" id="PF00704">
    <property type="entry name" value="Glyco_hydro_18"/>
    <property type="match status" value="1"/>
</dbReference>
<dbReference type="OrthoDB" id="9775889at2"/>
<keyword evidence="2 4" id="KW-0378">Hydrolase</keyword>
<evidence type="ECO:0000256" key="1">
    <source>
        <dbReference type="ARBA" id="ARBA00012729"/>
    </source>
</evidence>
<name>A0A7J5ALA4_9FLAO</name>
<dbReference type="AlphaFoldDB" id="A0A7J5ALA4"/>
<accession>A0A7J5ALA4</accession>
<proteinExistence type="inferred from homology"/>
<dbReference type="RefSeq" id="WP_150899806.1">
    <property type="nucleotide sequence ID" value="NZ_WAAU01000013.1"/>
</dbReference>
<dbReference type="Gene3D" id="3.20.20.80">
    <property type="entry name" value="Glycosidases"/>
    <property type="match status" value="1"/>
</dbReference>
<evidence type="ECO:0000313" key="8">
    <source>
        <dbReference type="Proteomes" id="UP000467305"/>
    </source>
</evidence>
<sequence length="282" mass="31914">MTKKVVGYFSNWITLTDVKSKYKGYTDILFSFWQDPKKGVIGAAEAVVNSPEIISFLKSKDKKCILSAGGEYLNPLNFDPKIYGSDLANFAIQHQFDGIDLDIENILMDSQTIQWLVDVTIAVNKTSMEKNYPLQISHAPQAPYFMFNGGYSEIERKTNGIIDYYNIQYYNQGNWEYQSYEDYSSLFEIQYSSIQNPTSILSITNQEIPAHKLILGKPITPNDVNNTGYIPTEKLEIILSKATDNKIEFGGVMGWKIDSDINGQWGLAMSKTLQDSKVNISI</sequence>
<evidence type="ECO:0000259" key="6">
    <source>
        <dbReference type="PROSITE" id="PS51910"/>
    </source>
</evidence>
<dbReference type="GO" id="GO:0008843">
    <property type="term" value="F:endochitinase activity"/>
    <property type="evidence" value="ECO:0007669"/>
    <property type="project" value="UniProtKB-EC"/>
</dbReference>
<keyword evidence="8" id="KW-1185">Reference proteome</keyword>
<dbReference type="Proteomes" id="UP000467305">
    <property type="component" value="Unassembled WGS sequence"/>
</dbReference>
<reference evidence="7 8" key="1">
    <citation type="submission" date="2019-09" db="EMBL/GenBank/DDBJ databases">
        <authorList>
            <person name="Cao W.R."/>
        </authorList>
    </citation>
    <scope>NUCLEOTIDE SEQUENCE [LARGE SCALE GENOMIC DNA]</scope>
    <source>
        <strain evidence="8">a4</strain>
    </source>
</reference>
<comment type="caution">
    <text evidence="7">The sequence shown here is derived from an EMBL/GenBank/DDBJ whole genome shotgun (WGS) entry which is preliminary data.</text>
</comment>
<evidence type="ECO:0000256" key="2">
    <source>
        <dbReference type="ARBA" id="ARBA00022801"/>
    </source>
</evidence>
<evidence type="ECO:0000313" key="7">
    <source>
        <dbReference type="EMBL" id="KAB1158382.1"/>
    </source>
</evidence>